<dbReference type="Pfam" id="PF10658">
    <property type="entry name" value="DUF2484"/>
    <property type="match status" value="1"/>
</dbReference>
<keyword evidence="1" id="KW-1133">Transmembrane helix</keyword>
<accession>A0ABU2HUF7</accession>
<keyword evidence="3" id="KW-1185">Reference proteome</keyword>
<dbReference type="InterPro" id="IPR018919">
    <property type="entry name" value="DUF2484"/>
</dbReference>
<name>A0ABU2HUF7_9RHOB</name>
<feature type="transmembrane region" description="Helical" evidence="1">
    <location>
        <begin position="59"/>
        <end position="76"/>
    </location>
</feature>
<proteinExistence type="predicted"/>
<evidence type="ECO:0000313" key="3">
    <source>
        <dbReference type="Proteomes" id="UP001269144"/>
    </source>
</evidence>
<evidence type="ECO:0000256" key="1">
    <source>
        <dbReference type="SAM" id="Phobius"/>
    </source>
</evidence>
<keyword evidence="1" id="KW-0812">Transmembrane</keyword>
<feature type="transmembrane region" description="Helical" evidence="1">
    <location>
        <begin position="35"/>
        <end position="53"/>
    </location>
</feature>
<evidence type="ECO:0000313" key="2">
    <source>
        <dbReference type="EMBL" id="MDS9468682.1"/>
    </source>
</evidence>
<dbReference type="RefSeq" id="WP_311160950.1">
    <property type="nucleotide sequence ID" value="NZ_JAVQLW010000001.1"/>
</dbReference>
<protein>
    <submittedName>
        <fullName evidence="2">DUF2484 family protein</fullName>
    </submittedName>
</protein>
<reference evidence="3" key="1">
    <citation type="submission" date="2023-07" db="EMBL/GenBank/DDBJ databases">
        <title>Paracoccus sp. MBLB3053 whole genome sequence.</title>
        <authorList>
            <person name="Hwang C.Y."/>
            <person name="Cho E.-S."/>
            <person name="Seo M.-J."/>
        </authorList>
    </citation>
    <scope>NUCLEOTIDE SEQUENCE [LARGE SCALE GENOMIC DNA]</scope>
    <source>
        <strain evidence="3">MBLB3053</strain>
    </source>
</reference>
<organism evidence="2 3">
    <name type="scientific">Paracoccus aurantius</name>
    <dbReference type="NCBI Taxonomy" id="3073814"/>
    <lineage>
        <taxon>Bacteria</taxon>
        <taxon>Pseudomonadati</taxon>
        <taxon>Pseudomonadota</taxon>
        <taxon>Alphaproteobacteria</taxon>
        <taxon>Rhodobacterales</taxon>
        <taxon>Paracoccaceae</taxon>
        <taxon>Paracoccus</taxon>
    </lineage>
</organism>
<gene>
    <name evidence="2" type="ORF">RGQ15_14035</name>
</gene>
<dbReference type="EMBL" id="JAVQLW010000001">
    <property type="protein sequence ID" value="MDS9468682.1"/>
    <property type="molecule type" value="Genomic_DNA"/>
</dbReference>
<keyword evidence="1" id="KW-0472">Membrane</keyword>
<sequence length="92" mass="9847">MIGLASHPGLAALGGLGWMLFASALPLLRPVWRTALFWGLVAAGVPILGWLTYLCGPGFGVLFMALGLSILVWPPLEMLRRRRRGSAHPGAQ</sequence>
<feature type="transmembrane region" description="Helical" evidence="1">
    <location>
        <begin position="6"/>
        <end position="28"/>
    </location>
</feature>
<comment type="caution">
    <text evidence="2">The sequence shown here is derived from an EMBL/GenBank/DDBJ whole genome shotgun (WGS) entry which is preliminary data.</text>
</comment>
<dbReference type="Proteomes" id="UP001269144">
    <property type="component" value="Unassembled WGS sequence"/>
</dbReference>